<dbReference type="EMBL" id="BQKI01000095">
    <property type="protein sequence ID" value="GJN38140.1"/>
    <property type="molecule type" value="Genomic_DNA"/>
</dbReference>
<name>A0AAV5FUL3_ELECO</name>
<accession>A0AAV5FUL3</accession>
<gene>
    <name evidence="1" type="primary">gb27154</name>
    <name evidence="1" type="ORF">PR202_gb27154</name>
</gene>
<protein>
    <submittedName>
        <fullName evidence="1">Uncharacterized protein</fullName>
    </submittedName>
</protein>
<dbReference type="InterPro" id="IPR004993">
    <property type="entry name" value="GH3"/>
</dbReference>
<sequence>MLVVEKNGQFSGEETIAEFEQLTRDAAATQREVLRRILSENAAPDYLRELGLAGCTDPESFRACVPVVTHEDLEPYIMGSFVMALEWLLLLLLQKLLSNGVRIIDGDTSPVLTLRSPRARVPNTQPALGGALPRHLSRCPLAHTCVTMSVARDMMVALLLVSPTKNPTALADEVARTCDGLVNANWYGVIPGAVS</sequence>
<comment type="caution">
    <text evidence="1">The sequence shown here is derived from an EMBL/GenBank/DDBJ whole genome shotgun (WGS) entry which is preliminary data.</text>
</comment>
<dbReference type="GO" id="GO:0005737">
    <property type="term" value="C:cytoplasm"/>
    <property type="evidence" value="ECO:0007669"/>
    <property type="project" value="TreeGrafter"/>
</dbReference>
<dbReference type="AlphaFoldDB" id="A0AAV5FUL3"/>
<keyword evidence="2" id="KW-1185">Reference proteome</keyword>
<dbReference type="PANTHER" id="PTHR31901">
    <property type="entry name" value="GH3 DOMAIN-CONTAINING PROTEIN"/>
    <property type="match status" value="1"/>
</dbReference>
<dbReference type="Pfam" id="PF03321">
    <property type="entry name" value="GH3"/>
    <property type="match status" value="1"/>
</dbReference>
<dbReference type="GO" id="GO:0016881">
    <property type="term" value="F:acid-amino acid ligase activity"/>
    <property type="evidence" value="ECO:0007669"/>
    <property type="project" value="TreeGrafter"/>
</dbReference>
<reference evidence="1" key="1">
    <citation type="journal article" date="2018" name="DNA Res.">
        <title>Multiple hybrid de novo genome assembly of finger millet, an orphan allotetraploid crop.</title>
        <authorList>
            <person name="Hatakeyama M."/>
            <person name="Aluri S."/>
            <person name="Balachadran M.T."/>
            <person name="Sivarajan S.R."/>
            <person name="Patrignani A."/>
            <person name="Gruter S."/>
            <person name="Poveda L."/>
            <person name="Shimizu-Inatsugi R."/>
            <person name="Baeten J."/>
            <person name="Francoijs K.J."/>
            <person name="Nataraja K.N."/>
            <person name="Reddy Y.A.N."/>
            <person name="Phadnis S."/>
            <person name="Ravikumar R.L."/>
            <person name="Schlapbach R."/>
            <person name="Sreeman S.M."/>
            <person name="Shimizu K.K."/>
        </authorList>
    </citation>
    <scope>NUCLEOTIDE SEQUENCE</scope>
</reference>
<evidence type="ECO:0000313" key="1">
    <source>
        <dbReference type="EMBL" id="GJN38140.1"/>
    </source>
</evidence>
<proteinExistence type="predicted"/>
<dbReference type="PANTHER" id="PTHR31901:SF56">
    <property type="entry name" value="JASMONOYL--L-AMINO ACID SYNTHETASE GH3.3"/>
    <property type="match status" value="1"/>
</dbReference>
<evidence type="ECO:0000313" key="2">
    <source>
        <dbReference type="Proteomes" id="UP001054889"/>
    </source>
</evidence>
<reference evidence="1" key="2">
    <citation type="submission" date="2021-12" db="EMBL/GenBank/DDBJ databases">
        <title>Resequencing data analysis of finger millet.</title>
        <authorList>
            <person name="Hatakeyama M."/>
            <person name="Aluri S."/>
            <person name="Balachadran M.T."/>
            <person name="Sivarajan S.R."/>
            <person name="Poveda L."/>
            <person name="Shimizu-Inatsugi R."/>
            <person name="Schlapbach R."/>
            <person name="Sreeman S.M."/>
            <person name="Shimizu K.K."/>
        </authorList>
    </citation>
    <scope>NUCLEOTIDE SEQUENCE</scope>
</reference>
<organism evidence="1 2">
    <name type="scientific">Eleusine coracana subsp. coracana</name>
    <dbReference type="NCBI Taxonomy" id="191504"/>
    <lineage>
        <taxon>Eukaryota</taxon>
        <taxon>Viridiplantae</taxon>
        <taxon>Streptophyta</taxon>
        <taxon>Embryophyta</taxon>
        <taxon>Tracheophyta</taxon>
        <taxon>Spermatophyta</taxon>
        <taxon>Magnoliopsida</taxon>
        <taxon>Liliopsida</taxon>
        <taxon>Poales</taxon>
        <taxon>Poaceae</taxon>
        <taxon>PACMAD clade</taxon>
        <taxon>Chloridoideae</taxon>
        <taxon>Cynodonteae</taxon>
        <taxon>Eleusininae</taxon>
        <taxon>Eleusine</taxon>
    </lineage>
</organism>
<dbReference type="Proteomes" id="UP001054889">
    <property type="component" value="Unassembled WGS sequence"/>
</dbReference>